<dbReference type="Proteomes" id="UP000031838">
    <property type="component" value="Chromosome 2"/>
</dbReference>
<dbReference type="HOGENOM" id="CLU_1727880_0_0_4"/>
<accession>A0A0B6S4J4</accession>
<dbReference type="AlphaFoldDB" id="A0A0B6S4J4"/>
<evidence type="ECO:0000313" key="1">
    <source>
        <dbReference type="EMBL" id="AJK50598.1"/>
    </source>
</evidence>
<dbReference type="RefSeq" id="WP_123863836.1">
    <property type="nucleotide sequence ID" value="NZ_CP002581.1"/>
</dbReference>
<dbReference type="EMBL" id="CP002581">
    <property type="protein sequence ID" value="AJK50598.1"/>
    <property type="molecule type" value="Genomic_DNA"/>
</dbReference>
<evidence type="ECO:0000313" key="2">
    <source>
        <dbReference type="Proteomes" id="UP000031838"/>
    </source>
</evidence>
<protein>
    <submittedName>
        <fullName evidence="1">Uncharacterized protein</fullName>
    </submittedName>
</protein>
<sequence>MKRPDQKTDQTDIRSYWRVTTPTNFFPIAYRLTNRKESSGRLIKRHKFNIGGQITNAKLAEQARFSSRALDLLIREEGDSGSVAAPRNWPKSLSGEAFRRSTGDLPGPWTTAGEHAGPSCFRVVRFPVFFRIFNCDRSVKDINHARRRDYS</sequence>
<organism evidence="1 2">
    <name type="scientific">Burkholderia plantarii</name>
    <dbReference type="NCBI Taxonomy" id="41899"/>
    <lineage>
        <taxon>Bacteria</taxon>
        <taxon>Pseudomonadati</taxon>
        <taxon>Pseudomonadota</taxon>
        <taxon>Betaproteobacteria</taxon>
        <taxon>Burkholderiales</taxon>
        <taxon>Burkholderiaceae</taxon>
        <taxon>Burkholderia</taxon>
    </lineage>
</organism>
<gene>
    <name evidence="1" type="ORF">BGL_2c25420</name>
</gene>
<name>A0A0B6S4J4_BURPL</name>
<reference evidence="2" key="1">
    <citation type="submission" date="2011-03" db="EMBL/GenBank/DDBJ databases">
        <authorList>
            <person name="Voget S."/>
            <person name="Streit W.R."/>
            <person name="Jaeger K.E."/>
            <person name="Daniel R."/>
        </authorList>
    </citation>
    <scope>NUCLEOTIDE SEQUENCE [LARGE SCALE GENOMIC DNA]</scope>
    <source>
        <strain evidence="2">PG1</strain>
    </source>
</reference>
<dbReference type="KEGG" id="bgp:BGL_2c25420"/>
<keyword evidence="2" id="KW-1185">Reference proteome</keyword>
<reference evidence="1 2" key="2">
    <citation type="journal article" date="2016" name="Appl. Microbiol. Biotechnol.">
        <title>Mutations improving production and secretion of extracellular lipase by Burkholderia glumae PG1.</title>
        <authorList>
            <person name="Knapp A."/>
            <person name="Voget S."/>
            <person name="Gao R."/>
            <person name="Zaburannyi N."/>
            <person name="Krysciak D."/>
            <person name="Breuer M."/>
            <person name="Hauer B."/>
            <person name="Streit W.R."/>
            <person name="Muller R."/>
            <person name="Daniel R."/>
            <person name="Jaeger K.E."/>
        </authorList>
    </citation>
    <scope>NUCLEOTIDE SEQUENCE [LARGE SCALE GENOMIC DNA]</scope>
    <source>
        <strain evidence="1 2">PG1</strain>
    </source>
</reference>
<proteinExistence type="predicted"/>